<feature type="transmembrane region" description="Helical" evidence="6">
    <location>
        <begin position="98"/>
        <end position="118"/>
    </location>
</feature>
<evidence type="ECO:0000256" key="5">
    <source>
        <dbReference type="ARBA" id="ARBA00023136"/>
    </source>
</evidence>
<evidence type="ECO:0000256" key="4">
    <source>
        <dbReference type="ARBA" id="ARBA00022989"/>
    </source>
</evidence>
<feature type="transmembrane region" description="Helical" evidence="6">
    <location>
        <begin position="36"/>
        <end position="57"/>
    </location>
</feature>
<keyword evidence="9" id="KW-1185">Reference proteome</keyword>
<proteinExistence type="inferred from homology"/>
<evidence type="ECO:0000313" key="9">
    <source>
        <dbReference type="Proteomes" id="UP001589628"/>
    </source>
</evidence>
<feature type="transmembrane region" description="Helical" evidence="6">
    <location>
        <begin position="217"/>
        <end position="237"/>
    </location>
</feature>
<organism evidence="8 9">
    <name type="scientific">Balneatrix alpica</name>
    <dbReference type="NCBI Taxonomy" id="75684"/>
    <lineage>
        <taxon>Bacteria</taxon>
        <taxon>Pseudomonadati</taxon>
        <taxon>Pseudomonadota</taxon>
        <taxon>Gammaproteobacteria</taxon>
        <taxon>Oceanospirillales</taxon>
        <taxon>Balneatrichaceae</taxon>
        <taxon>Balneatrix</taxon>
    </lineage>
</organism>
<dbReference type="PANTHER" id="PTHR32322:SF2">
    <property type="entry name" value="EAMA DOMAIN-CONTAINING PROTEIN"/>
    <property type="match status" value="1"/>
</dbReference>
<keyword evidence="5 6" id="KW-0472">Membrane</keyword>
<feature type="domain" description="EamA" evidence="7">
    <location>
        <begin position="8"/>
        <end position="141"/>
    </location>
</feature>
<dbReference type="InterPro" id="IPR037185">
    <property type="entry name" value="EmrE-like"/>
</dbReference>
<comment type="subcellular location">
    <subcellularLocation>
        <location evidence="1">Membrane</location>
        <topology evidence="1">Multi-pass membrane protein</topology>
    </subcellularLocation>
</comment>
<evidence type="ECO:0000256" key="1">
    <source>
        <dbReference type="ARBA" id="ARBA00004141"/>
    </source>
</evidence>
<feature type="transmembrane region" description="Helical" evidence="6">
    <location>
        <begin position="125"/>
        <end position="143"/>
    </location>
</feature>
<keyword evidence="4 6" id="KW-1133">Transmembrane helix</keyword>
<dbReference type="PANTHER" id="PTHR32322">
    <property type="entry name" value="INNER MEMBRANE TRANSPORTER"/>
    <property type="match status" value="1"/>
</dbReference>
<sequence>MNTRLSSWSLLALLVAMILWASSFIALKYAFQRFDPYWVIWGRMLVAALCILPFLPWLVRQVQYQSGDWLYLLGMSACEPCFYFLFEATALKNTTAAQAGMITALLPLLVAVGAAFVLREQIRRQAYVGFAVAMLGVVWLSLISGQGDEYAPHPAWGNFLELMAMVCAATYTLLLKYLTQRYSPWSLTALQVLVGSLFFMPLALWQATPLPTNLPLLPSMAVVYLGIAVTLGAYGLYNFAVSQVPASQASAFINLIPVLTLVMAWVLLGERLSLVQILACVVVLTGLFISQMPRLKWHQILIKV</sequence>
<feature type="transmembrane region" description="Helical" evidence="6">
    <location>
        <begin position="249"/>
        <end position="268"/>
    </location>
</feature>
<feature type="transmembrane region" description="Helical" evidence="6">
    <location>
        <begin position="274"/>
        <end position="293"/>
    </location>
</feature>
<dbReference type="Proteomes" id="UP001589628">
    <property type="component" value="Unassembled WGS sequence"/>
</dbReference>
<evidence type="ECO:0000256" key="6">
    <source>
        <dbReference type="SAM" id="Phobius"/>
    </source>
</evidence>
<dbReference type="Pfam" id="PF00892">
    <property type="entry name" value="EamA"/>
    <property type="match status" value="2"/>
</dbReference>
<dbReference type="RefSeq" id="WP_027313382.1">
    <property type="nucleotide sequence ID" value="NZ_JBHLZN010000001.1"/>
</dbReference>
<dbReference type="SUPFAM" id="SSF103481">
    <property type="entry name" value="Multidrug resistance efflux transporter EmrE"/>
    <property type="match status" value="2"/>
</dbReference>
<dbReference type="Gene3D" id="1.10.3730.20">
    <property type="match status" value="1"/>
</dbReference>
<evidence type="ECO:0000256" key="2">
    <source>
        <dbReference type="ARBA" id="ARBA00007362"/>
    </source>
</evidence>
<dbReference type="InterPro" id="IPR050638">
    <property type="entry name" value="AA-Vitamin_Transporters"/>
</dbReference>
<dbReference type="InterPro" id="IPR000620">
    <property type="entry name" value="EamA_dom"/>
</dbReference>
<reference evidence="8 9" key="1">
    <citation type="submission" date="2024-09" db="EMBL/GenBank/DDBJ databases">
        <authorList>
            <person name="Sun Q."/>
            <person name="Mori K."/>
        </authorList>
    </citation>
    <scope>NUCLEOTIDE SEQUENCE [LARGE SCALE GENOMIC DNA]</scope>
    <source>
        <strain evidence="8 9">ATCC 51285</strain>
    </source>
</reference>
<dbReference type="EMBL" id="JBHLZN010000001">
    <property type="protein sequence ID" value="MFB9884989.1"/>
    <property type="molecule type" value="Genomic_DNA"/>
</dbReference>
<feature type="transmembrane region" description="Helical" evidence="6">
    <location>
        <begin position="155"/>
        <end position="175"/>
    </location>
</feature>
<feature type="transmembrane region" description="Helical" evidence="6">
    <location>
        <begin position="69"/>
        <end position="86"/>
    </location>
</feature>
<comment type="similarity">
    <text evidence="2">Belongs to the EamA transporter family.</text>
</comment>
<feature type="transmembrane region" description="Helical" evidence="6">
    <location>
        <begin position="187"/>
        <end position="205"/>
    </location>
</feature>
<evidence type="ECO:0000313" key="8">
    <source>
        <dbReference type="EMBL" id="MFB9884989.1"/>
    </source>
</evidence>
<keyword evidence="3 6" id="KW-0812">Transmembrane</keyword>
<accession>A0ABV5Z8Y2</accession>
<evidence type="ECO:0000259" key="7">
    <source>
        <dbReference type="Pfam" id="PF00892"/>
    </source>
</evidence>
<name>A0ABV5Z8Y2_9GAMM</name>
<gene>
    <name evidence="8" type="ORF">ACFFLH_01010</name>
</gene>
<protein>
    <submittedName>
        <fullName evidence="8">DMT family transporter</fullName>
    </submittedName>
</protein>
<evidence type="ECO:0000256" key="3">
    <source>
        <dbReference type="ARBA" id="ARBA00022692"/>
    </source>
</evidence>
<feature type="domain" description="EamA" evidence="7">
    <location>
        <begin position="156"/>
        <end position="289"/>
    </location>
</feature>
<comment type="caution">
    <text evidence="8">The sequence shown here is derived from an EMBL/GenBank/DDBJ whole genome shotgun (WGS) entry which is preliminary data.</text>
</comment>